<sequence length="525" mass="56049">GLGGWGAFNIGVWAAADVIAKELQKGRKLKLEITDEAHTEIDDIAKKAVRKLMECGADPANAAIAAATLLYWAGVNVQCGMPCPNRKLGAVTRMAAGIPSGRISSMPTEKQNNKISGFAATLAIYQALDKEHLAPYDSQFLPLGAGGPVVGHSAIGEDHLFPKLGQKLATIGTRAMVKAYLSAGMKPNKWLAALFGSAAALEIIHPDAYVGEEFGQFMVTRTPETVAVAAVKAAELPEVLHIRGTGDELRTAQVVGDLAIILKDSGTPTVVGMIMFCEMCSILQEGSAIGAGRSGGPLVIPLHHWVTSPVLALYLLGKGASPEEIISVIQKTMAMHFQKEDATVATNILARRAEAVERGPLTDAIIKATEPGLTNSLSKRALYAYKRMEEGATLEELMAEVQKKHIEDIAEAVAKAMSKRLNKNIEYIKFTKVKPGSGRRPHKFAQKHFAFDAYVDVEVKIDGKVYELENVLAKAAPEALLKQDRETVDAISCVSPAIIELLCAGACSMDVVVCACMAVARGMDP</sequence>
<proteinExistence type="predicted"/>
<dbReference type="AlphaFoldDB" id="A0A953J1L6"/>
<evidence type="ECO:0000313" key="1">
    <source>
        <dbReference type="EMBL" id="MBZ0154588.1"/>
    </source>
</evidence>
<name>A0A953J1L6_9BACT</name>
<feature type="non-terminal residue" evidence="1">
    <location>
        <position position="525"/>
    </location>
</feature>
<accession>A0A953J1L6</accession>
<reference evidence="1" key="1">
    <citation type="journal article" date="2021" name="bioRxiv">
        <title>Unraveling nitrogen, sulfur and carbon metabolic pathways and microbial community transcriptional responses to substrate deprivation and toxicity stresses in a bioreactor mimicking anoxic brackish coastal sediment conditions.</title>
        <authorList>
            <person name="Martins P.D."/>
            <person name="Echeveste M.J."/>
            <person name="Arshad A."/>
            <person name="Kurth J."/>
            <person name="Ouboter H."/>
            <person name="Jetten M.S.M."/>
            <person name="Welte C.U."/>
        </authorList>
    </citation>
    <scope>NUCLEOTIDE SEQUENCE</scope>
    <source>
        <strain evidence="1">MAG_39</strain>
    </source>
</reference>
<dbReference type="EMBL" id="JAIOIV010000002">
    <property type="protein sequence ID" value="MBZ0154588.1"/>
    <property type="molecule type" value="Genomic_DNA"/>
</dbReference>
<organism evidence="1 2">
    <name type="scientific">Candidatus Nitrobium versatile</name>
    <dbReference type="NCBI Taxonomy" id="2884831"/>
    <lineage>
        <taxon>Bacteria</taxon>
        <taxon>Pseudomonadati</taxon>
        <taxon>Nitrospirota</taxon>
        <taxon>Nitrospiria</taxon>
        <taxon>Nitrospirales</taxon>
        <taxon>Nitrospiraceae</taxon>
        <taxon>Candidatus Nitrobium</taxon>
    </lineage>
</organism>
<feature type="non-terminal residue" evidence="1">
    <location>
        <position position="1"/>
    </location>
</feature>
<reference evidence="1" key="2">
    <citation type="submission" date="2021-08" db="EMBL/GenBank/DDBJ databases">
        <authorList>
            <person name="Dalcin Martins P."/>
        </authorList>
    </citation>
    <scope>NUCLEOTIDE SEQUENCE</scope>
    <source>
        <strain evidence="1">MAG_39</strain>
    </source>
</reference>
<dbReference type="Proteomes" id="UP000705867">
    <property type="component" value="Unassembled WGS sequence"/>
</dbReference>
<evidence type="ECO:0000313" key="2">
    <source>
        <dbReference type="Proteomes" id="UP000705867"/>
    </source>
</evidence>
<comment type="caution">
    <text evidence="1">The sequence shown here is derived from an EMBL/GenBank/DDBJ whole genome shotgun (WGS) entry which is preliminary data.</text>
</comment>
<gene>
    <name evidence="1" type="ORF">K8I29_00045</name>
</gene>
<protein>
    <submittedName>
        <fullName evidence="1">Uncharacterized protein</fullName>
    </submittedName>
</protein>